<accession>A0A5M9QP48</accession>
<evidence type="ECO:0000313" key="2">
    <source>
        <dbReference type="Proteomes" id="UP000323707"/>
    </source>
</evidence>
<organism evidence="1 2">
    <name type="scientific">Helicobacter canis</name>
    <dbReference type="NCBI Taxonomy" id="29419"/>
    <lineage>
        <taxon>Bacteria</taxon>
        <taxon>Pseudomonadati</taxon>
        <taxon>Campylobacterota</taxon>
        <taxon>Epsilonproteobacteria</taxon>
        <taxon>Campylobacterales</taxon>
        <taxon>Helicobacteraceae</taxon>
        <taxon>Helicobacter</taxon>
    </lineage>
</organism>
<gene>
    <name evidence="1" type="ORF">F4V45_02885</name>
</gene>
<proteinExistence type="predicted"/>
<protein>
    <submittedName>
        <fullName evidence="1">Uncharacterized protein</fullName>
    </submittedName>
</protein>
<dbReference type="AlphaFoldDB" id="A0A5M9QP48"/>
<dbReference type="RefSeq" id="WP_150336980.1">
    <property type="nucleotide sequence ID" value="NZ_JAERIX010000049.1"/>
</dbReference>
<dbReference type="Proteomes" id="UP000323707">
    <property type="component" value="Unassembled WGS sequence"/>
</dbReference>
<name>A0A5M9QP48_9HELI</name>
<sequence>MYRALTWVGVFALCSTLALGGLLFTKIGNTILLPFAQSALNHFLPFQVQLQSLAISLGSMRTDFTINKTLAIALEGEYSLSGSIDMTARIHTLDSSGDVDSSAPLGYLSLQGSATNYTIQSLPMPNNLKAPSSTFKLFARMKLLRIQGYTIELRAVPMEQVAQFFDIDIDTQGTLSISAQAESSTLELRAQSDGLAFGALTIRINNLYYKRDKAHQELAGTLTLNQETLSLLGTNDGEALQTAIYSSRQTPIASAQTQIINKTLAYSLHITDLATLGGAFGFDINGELELQGKISVDNEIAFSAASSSLGGVSALTLEKNTLKFSGENLSLMRILQLVKAPTILDSTLTITSVYNLAFHKGTINIEGQNFAILLDDLGAYGLEAFDTQNNAQDAWGVGFENARADSTISLDGQLERAQINAQATIKTPDQSLHTSKCIINLATQSLDVEFLESSITLQGKLNQMQAPPTNKEQITQETQEDLQAIYESQETMQEETEHIQENLGV</sequence>
<dbReference type="EMBL" id="VXKE01000007">
    <property type="protein sequence ID" value="KAA8710473.1"/>
    <property type="molecule type" value="Genomic_DNA"/>
</dbReference>
<comment type="caution">
    <text evidence="1">The sequence shown here is derived from an EMBL/GenBank/DDBJ whole genome shotgun (WGS) entry which is preliminary data.</text>
</comment>
<evidence type="ECO:0000313" key="1">
    <source>
        <dbReference type="EMBL" id="KAA8710473.1"/>
    </source>
</evidence>
<reference evidence="1 2" key="1">
    <citation type="submission" date="2019-09" db="EMBL/GenBank/DDBJ databases">
        <title>Draft genome sequence of various Type strains from the CCUG.</title>
        <authorList>
            <person name="Pineiro-Iglesias B."/>
            <person name="Tunovic T."/>
            <person name="Unosson C."/>
            <person name="Inganas E."/>
            <person name="Ohlen M."/>
            <person name="Cardew S."/>
            <person name="Jensie-Markopoulos S."/>
            <person name="Salva-Serra F."/>
            <person name="Jaen-Luchoro D."/>
            <person name="Karlsson R."/>
            <person name="Svensson-Stadler L."/>
            <person name="Chun J."/>
            <person name="Moore E."/>
        </authorList>
    </citation>
    <scope>NUCLEOTIDE SEQUENCE [LARGE SCALE GENOMIC DNA]</scope>
    <source>
        <strain evidence="1 2">CCUG 32756T</strain>
    </source>
</reference>